<evidence type="ECO:0000256" key="6">
    <source>
        <dbReference type="ARBA" id="ARBA00023065"/>
    </source>
</evidence>
<evidence type="ECO:0000256" key="5">
    <source>
        <dbReference type="ARBA" id="ARBA00022989"/>
    </source>
</evidence>
<evidence type="ECO:0000256" key="7">
    <source>
        <dbReference type="ARBA" id="ARBA00023136"/>
    </source>
</evidence>
<dbReference type="InterPro" id="IPR044669">
    <property type="entry name" value="YneE/VCCN1/2-like"/>
</dbReference>
<dbReference type="GO" id="GO:0005254">
    <property type="term" value="F:chloride channel activity"/>
    <property type="evidence" value="ECO:0007669"/>
    <property type="project" value="InterPro"/>
</dbReference>
<evidence type="ECO:0000256" key="8">
    <source>
        <dbReference type="ARBA" id="ARBA00034708"/>
    </source>
</evidence>
<feature type="transmembrane region" description="Helical" evidence="9">
    <location>
        <begin position="226"/>
        <end position="243"/>
    </location>
</feature>
<keyword evidence="2" id="KW-0813">Transport</keyword>
<evidence type="ECO:0008006" key="12">
    <source>
        <dbReference type="Google" id="ProtNLM"/>
    </source>
</evidence>
<dbReference type="Proteomes" id="UP000622475">
    <property type="component" value="Unassembled WGS sequence"/>
</dbReference>
<evidence type="ECO:0000256" key="2">
    <source>
        <dbReference type="ARBA" id="ARBA00022448"/>
    </source>
</evidence>
<evidence type="ECO:0000256" key="9">
    <source>
        <dbReference type="SAM" id="Phobius"/>
    </source>
</evidence>
<evidence type="ECO:0000256" key="1">
    <source>
        <dbReference type="ARBA" id="ARBA00004651"/>
    </source>
</evidence>
<keyword evidence="3" id="KW-1003">Cell membrane</keyword>
<keyword evidence="5 9" id="KW-1133">Transmembrane helix</keyword>
<dbReference type="Pfam" id="PF25539">
    <property type="entry name" value="Bestrophin_2"/>
    <property type="match status" value="1"/>
</dbReference>
<comment type="similarity">
    <text evidence="8">Belongs to the anion channel-forming bestrophin (TC 1.A.46) family.</text>
</comment>
<keyword evidence="11" id="KW-1185">Reference proteome</keyword>
<accession>A0A929PZ16</accession>
<evidence type="ECO:0000256" key="4">
    <source>
        <dbReference type="ARBA" id="ARBA00022692"/>
    </source>
</evidence>
<comment type="caution">
    <text evidence="10">The sequence shown here is derived from an EMBL/GenBank/DDBJ whole genome shotgun (WGS) entry which is preliminary data.</text>
</comment>
<protein>
    <recommendedName>
        <fullName evidence="12">Bestrophin RFP-TM (Chloride channel)</fullName>
    </recommendedName>
</protein>
<feature type="transmembrane region" description="Helical" evidence="9">
    <location>
        <begin position="44"/>
        <end position="62"/>
    </location>
</feature>
<evidence type="ECO:0000313" key="11">
    <source>
        <dbReference type="Proteomes" id="UP000622475"/>
    </source>
</evidence>
<keyword evidence="6" id="KW-0406">Ion transport</keyword>
<dbReference type="EMBL" id="JADFFL010000008">
    <property type="protein sequence ID" value="MBE9663922.1"/>
    <property type="molecule type" value="Genomic_DNA"/>
</dbReference>
<dbReference type="PANTHER" id="PTHR33281">
    <property type="entry name" value="UPF0187 PROTEIN YNEE"/>
    <property type="match status" value="1"/>
</dbReference>
<keyword evidence="4 9" id="KW-0812">Transmembrane</keyword>
<keyword evidence="7 9" id="KW-0472">Membrane</keyword>
<sequence length="295" mass="33794">MLLKKNISIVYFLKLIKWDVMAITLYSIMVGTLDHFAFFNDIDIPLSVSALVGTLLSLLLAFRTSQSYERWWEARNIWGAIVNDSRSLIRQLIHFLPNDDMKTQYIQSFAIRQYTWCYALTEGLRKVPASDKVDSYFKALGADSDNRPNLLLTKHAEAMAEITDHYQLDPNRQVQIDNTIVKLTDAMGKCERIKNTVFPRSYSVMIHFLIYVLMTILPFGLEDNHYIVEIMVATLVPVLFIAIERTAILMQDPFENKPTDTPMSSLSATIERNLTEMAELPAHPKPAEAGTFYVM</sequence>
<organism evidence="10 11">
    <name type="scientific">Mucilaginibacter myungsuensis</name>
    <dbReference type="NCBI Taxonomy" id="649104"/>
    <lineage>
        <taxon>Bacteria</taxon>
        <taxon>Pseudomonadati</taxon>
        <taxon>Bacteroidota</taxon>
        <taxon>Sphingobacteriia</taxon>
        <taxon>Sphingobacteriales</taxon>
        <taxon>Sphingobacteriaceae</taxon>
        <taxon>Mucilaginibacter</taxon>
    </lineage>
</organism>
<evidence type="ECO:0000256" key="3">
    <source>
        <dbReference type="ARBA" id="ARBA00022475"/>
    </source>
</evidence>
<dbReference type="PANTHER" id="PTHR33281:SF19">
    <property type="entry name" value="VOLTAGE-DEPENDENT ANION CHANNEL-FORMING PROTEIN YNEE"/>
    <property type="match status" value="1"/>
</dbReference>
<gene>
    <name evidence="10" type="ORF">IRJ16_18710</name>
</gene>
<name>A0A929PZ16_9SPHI</name>
<evidence type="ECO:0000313" key="10">
    <source>
        <dbReference type="EMBL" id="MBE9663922.1"/>
    </source>
</evidence>
<proteinExistence type="inferred from homology"/>
<dbReference type="AlphaFoldDB" id="A0A929PZ16"/>
<comment type="subcellular location">
    <subcellularLocation>
        <location evidence="1">Cell membrane</location>
        <topology evidence="1">Multi-pass membrane protein</topology>
    </subcellularLocation>
</comment>
<dbReference type="GO" id="GO:0005886">
    <property type="term" value="C:plasma membrane"/>
    <property type="evidence" value="ECO:0007669"/>
    <property type="project" value="UniProtKB-SubCell"/>
</dbReference>
<feature type="transmembrane region" description="Helical" evidence="9">
    <location>
        <begin position="202"/>
        <end position="220"/>
    </location>
</feature>
<reference evidence="10" key="1">
    <citation type="submission" date="2020-10" db="EMBL/GenBank/DDBJ databases">
        <title>Mucilaginibacter mali sp. nov., isolated from rhizosphere soil of apple orchard.</title>
        <authorList>
            <person name="Lee J.-S."/>
            <person name="Kim H.S."/>
            <person name="Kim J.-S."/>
        </authorList>
    </citation>
    <scope>NUCLEOTIDE SEQUENCE</scope>
    <source>
        <strain evidence="10">KCTC 22746</strain>
    </source>
</reference>
<dbReference type="RefSeq" id="WP_194113171.1">
    <property type="nucleotide sequence ID" value="NZ_JADFFL010000008.1"/>
</dbReference>